<dbReference type="EMBL" id="AJWY01014217">
    <property type="protein sequence ID" value="EKC44374.1"/>
    <property type="molecule type" value="Genomic_DNA"/>
</dbReference>
<accession>K1RLD9</accession>
<evidence type="ECO:0000313" key="1">
    <source>
        <dbReference type="EMBL" id="EKC44374.1"/>
    </source>
</evidence>
<reference evidence="1" key="1">
    <citation type="journal article" date="2013" name="Environ. Microbiol.">
        <title>Microbiota from the distal guts of lean and obese adolescents exhibit partial functional redundancy besides clear differences in community structure.</title>
        <authorList>
            <person name="Ferrer M."/>
            <person name="Ruiz A."/>
            <person name="Lanza F."/>
            <person name="Haange S.B."/>
            <person name="Oberbach A."/>
            <person name="Till H."/>
            <person name="Bargiela R."/>
            <person name="Campoy C."/>
            <person name="Segura M.T."/>
            <person name="Richter M."/>
            <person name="von Bergen M."/>
            <person name="Seifert J."/>
            <person name="Suarez A."/>
        </authorList>
    </citation>
    <scope>NUCLEOTIDE SEQUENCE</scope>
</reference>
<protein>
    <submittedName>
        <fullName evidence="1">Uncharacterized protein</fullName>
    </submittedName>
</protein>
<comment type="caution">
    <text evidence="1">The sequence shown here is derived from an EMBL/GenBank/DDBJ whole genome shotgun (WGS) entry which is preliminary data.</text>
</comment>
<dbReference type="AlphaFoldDB" id="K1RLD9"/>
<sequence>GYSHWVDYLCTHVPYNKNNPYQQGSTYYLSDELRQLIADLP</sequence>
<feature type="non-terminal residue" evidence="1">
    <location>
        <position position="1"/>
    </location>
</feature>
<organism evidence="1">
    <name type="scientific">human gut metagenome</name>
    <dbReference type="NCBI Taxonomy" id="408170"/>
    <lineage>
        <taxon>unclassified sequences</taxon>
        <taxon>metagenomes</taxon>
        <taxon>organismal metagenomes</taxon>
    </lineage>
</organism>
<gene>
    <name evidence="1" type="ORF">LEA_20676</name>
</gene>
<name>K1RLD9_9ZZZZ</name>
<proteinExistence type="predicted"/>